<dbReference type="InterPro" id="IPR056618">
    <property type="entry name" value="Chromo_PTM"/>
</dbReference>
<feature type="compositionally biased region" description="Basic residues" evidence="7">
    <location>
        <begin position="68"/>
        <end position="80"/>
    </location>
</feature>
<dbReference type="Pfam" id="PF02791">
    <property type="entry name" value="DDT"/>
    <property type="match status" value="1"/>
</dbReference>
<feature type="domain" description="DDT" evidence="9">
    <location>
        <begin position="493"/>
        <end position="553"/>
    </location>
</feature>
<dbReference type="SUPFAM" id="SSF57903">
    <property type="entry name" value="FYVE/PHD zinc finger"/>
    <property type="match status" value="2"/>
</dbReference>
<feature type="region of interest" description="Disordered" evidence="7">
    <location>
        <begin position="65"/>
        <end position="91"/>
    </location>
</feature>
<keyword evidence="4" id="KW-0862">Zinc</keyword>
<evidence type="ECO:0000256" key="7">
    <source>
        <dbReference type="SAM" id="MobiDB-lite"/>
    </source>
</evidence>
<dbReference type="InterPro" id="IPR019786">
    <property type="entry name" value="Zinc_finger_PHD-type_CS"/>
</dbReference>
<evidence type="ECO:0000256" key="1">
    <source>
        <dbReference type="ARBA" id="ARBA00004123"/>
    </source>
</evidence>
<dbReference type="PANTHER" id="PTHR46508:SF5">
    <property type="entry name" value="PHD-FINGER AND DNA BINDING DOMAIN-CONTAINING PROTEIN"/>
    <property type="match status" value="1"/>
</dbReference>
<dbReference type="InterPro" id="IPR018501">
    <property type="entry name" value="DDT_dom"/>
</dbReference>
<sequence length="1763" mass="196577">MEFVGRKVKKEFEGHGVFSGIVKSYDPSSGIFEVVYDDGGSEELDCAEVSFLIEGKVQLVGDEVRPSRLGRKPKKRRRVEKRHEIPGESGNAGEAFMIDGVASKEILGKRCGFDGDLNKNDNSHDGSESNLDMGIGNGGKLRENVEVNGHLNENANSGDRSEETLVEREDLKDGVSVNGIYNLNRIDNLKGGIDLNAGFNLNLNDACDVHVNAEENLKKRDCIDLNLDVNGDLDENLNVGGFGPSPKESRRRGCSFDLNLEVDECKDSEDDGGGQFMVVTSSETVEESLKDSGGDVGERLIEDVGSNETLKEVHLDVVESFMGKGVVSSSETTVKYAHSGFADQLSNDNGGSGGDVKANAFAMALDTNHSEDCGLVEVQLKDDLSGAVTQMVHGHLGNSVSPCNQRSNRRKRRKLSDNIKSTTETVLRRSTRRGSAQNHVSVALCTVDDTSSSPGVSEITEEKPIRCKESEKPILVPPKLQLPPSSQNLNLDDIPVLDIFSIYACLRSFSTLLFLSPFELEDFVAAVQFKSANLLFDNVHVSILQTLRKHLEYLSNEGSQSASDCLRSLNWDLLDLITWPIFMVEYLLIHSTGLKPGFDLSHFKLFSADYYQQPPPVKVEILRVLCDDLIEVEAIRSELNRRSLAAAEPEMVFERNINFEVCKKRRTSVDASSGFCLNDDVVDDSTDWNSDECCLCKMDGSLICCDGCPAAYHSKCVGVANDLLPEGDWFCPECAIDRHKSRMKPRKSLRGADLLGTDPHGRVYFYSCDYLLVSDSYDTESSFSYYHRDDLNMVVEVLKSSDFFYGDILLAICKHWDNVSLNGTCCNNDSLYLSMSLEMRMKEQIRVLSNPPVSLASTETYAVKNGTDVERKRVVDSDVGFHGSDTSKSVNLLDSVAAKGSLHVASEGSVGSAQTKIGSGTGCDSSGSTKFLNQSDIPGNIPLVGDCSLTSSTSDIRRVTIVESVDPEIPLITLPTKKRDTSHVQNVISYMNYYSFGQIASSVGEELMDKSSEKIKEPLMMSEEEVILHQTKAILKKTSKFYWSTIQDLYVDVEKEKCGWCFSCRAPCDDRDCLFLMNVGPIREASNSDMVDHQLKKNSKDHLTDVLCHTLSIEKRLHGLLLGPWLNPQHSKLLHKSALEASDLMSVKHLLLTLESNLSRLALSADWLKHVDSAVSVGSASHIVTSSARAASKHMIGRKRPRCSENESNPASNGTSGLGMFWWRGGRLSRHIFSWKALPHSLVSKAARQAGCVKIPGISYPENSEYAKRSKYVAWQAAVETSRSAEQLAFQDWGERKTEGRRERDREGRGDNKERRDKLDLVRELDLNIRWDDIENTHPLSALDKESLKSIRLFKKVIIRRKCTEGKVAKYLLDFGKRRVIPEIVKKHGSIVEESSSERKRYWLDESYVPLHLLKNFEEKRIARKSTDMKSRKIIEFGGVIKRPQEKRGFEYLFAKAERSENYQCGHCNKDVLVREAVSCQYCQGFFHKRHVKKSAGAIIADCTYTCHRCQSGKHVKIDAKRGKTNKKGGKSLQKSKNNKKDGRSLRLKSKRKVSGGGRPVRSKNNRKVAPSVPLRRSARKAKCIIVQTKKHGGRKKGKQIKSKKGTDKKRKRGTSCQKKRTQVYYSYWLNGLYLSRKPNDERVMLFREKNFLVPSEQSSIIPDQPKCQLCNEAEHASTLSYIACEICGEWFHGDAFGLHSENIDKLIGFKCHTCREKGPPVCPHLVAVRTDVSQLVEAQAQNNTAVDCFEGVSNAVPSMSEV</sequence>
<feature type="region of interest" description="Disordered" evidence="7">
    <location>
        <begin position="1194"/>
        <end position="1213"/>
    </location>
</feature>
<comment type="caution">
    <text evidence="10">The sequence shown here is derived from an EMBL/GenBank/DDBJ whole genome shotgun (WGS) entry which is preliminary data.</text>
</comment>
<evidence type="ECO:0008006" key="12">
    <source>
        <dbReference type="Google" id="ProtNLM"/>
    </source>
</evidence>
<dbReference type="Proteomes" id="UP000813462">
    <property type="component" value="Unassembled WGS sequence"/>
</dbReference>
<feature type="domain" description="PHD-type" evidence="8">
    <location>
        <begin position="690"/>
        <end position="737"/>
    </location>
</feature>
<organism evidence="10 11">
    <name type="scientific">Ziziphus jujuba var. spinosa</name>
    <dbReference type="NCBI Taxonomy" id="714518"/>
    <lineage>
        <taxon>Eukaryota</taxon>
        <taxon>Viridiplantae</taxon>
        <taxon>Streptophyta</taxon>
        <taxon>Embryophyta</taxon>
        <taxon>Tracheophyta</taxon>
        <taxon>Spermatophyta</taxon>
        <taxon>Magnoliopsida</taxon>
        <taxon>eudicotyledons</taxon>
        <taxon>Gunneridae</taxon>
        <taxon>Pentapetalae</taxon>
        <taxon>rosids</taxon>
        <taxon>fabids</taxon>
        <taxon>Rosales</taxon>
        <taxon>Rhamnaceae</taxon>
        <taxon>Paliureae</taxon>
        <taxon>Ziziphus</taxon>
    </lineage>
</organism>
<comment type="subcellular location">
    <subcellularLocation>
        <location evidence="1">Nucleus</location>
    </subcellularLocation>
</comment>
<accession>A0A978U9D3</accession>
<dbReference type="CDD" id="cd15517">
    <property type="entry name" value="PHD_TCF19_like"/>
    <property type="match status" value="1"/>
</dbReference>
<dbReference type="PROSITE" id="PS50016">
    <property type="entry name" value="ZF_PHD_2"/>
    <property type="match status" value="1"/>
</dbReference>
<dbReference type="Gene3D" id="3.30.40.10">
    <property type="entry name" value="Zinc/RING finger domain, C3HC4 (zinc finger)"/>
    <property type="match status" value="2"/>
</dbReference>
<evidence type="ECO:0000259" key="8">
    <source>
        <dbReference type="PROSITE" id="PS50016"/>
    </source>
</evidence>
<evidence type="ECO:0000256" key="3">
    <source>
        <dbReference type="ARBA" id="ARBA00022771"/>
    </source>
</evidence>
<dbReference type="PROSITE" id="PS01359">
    <property type="entry name" value="ZF_PHD_1"/>
    <property type="match status" value="1"/>
</dbReference>
<dbReference type="PROSITE" id="PS50827">
    <property type="entry name" value="DDT"/>
    <property type="match status" value="1"/>
</dbReference>
<dbReference type="SMART" id="SM00571">
    <property type="entry name" value="DDT"/>
    <property type="match status" value="1"/>
</dbReference>
<evidence type="ECO:0000256" key="6">
    <source>
        <dbReference type="PROSITE-ProRule" id="PRU00146"/>
    </source>
</evidence>
<dbReference type="Pfam" id="PF00628">
    <property type="entry name" value="PHD"/>
    <property type="match status" value="1"/>
</dbReference>
<evidence type="ECO:0000256" key="5">
    <source>
        <dbReference type="ARBA" id="ARBA00023242"/>
    </source>
</evidence>
<dbReference type="CDD" id="cd15532">
    <property type="entry name" value="PHD2_CHD_II"/>
    <property type="match status" value="1"/>
</dbReference>
<feature type="region of interest" description="Disordered" evidence="7">
    <location>
        <begin position="1518"/>
        <end position="1617"/>
    </location>
</feature>
<dbReference type="InterPro" id="IPR001965">
    <property type="entry name" value="Znf_PHD"/>
</dbReference>
<evidence type="ECO:0000259" key="9">
    <source>
        <dbReference type="PROSITE" id="PS50827"/>
    </source>
</evidence>
<dbReference type="Pfam" id="PF21743">
    <property type="entry name" value="PTM_DIR17_Tudor"/>
    <property type="match status" value="1"/>
</dbReference>
<keyword evidence="5" id="KW-0539">Nucleus</keyword>
<evidence type="ECO:0000256" key="4">
    <source>
        <dbReference type="ARBA" id="ARBA00022833"/>
    </source>
</evidence>
<feature type="compositionally biased region" description="Basic residues" evidence="7">
    <location>
        <begin position="1577"/>
        <end position="1617"/>
    </location>
</feature>
<dbReference type="InterPro" id="IPR013083">
    <property type="entry name" value="Znf_RING/FYVE/PHD"/>
</dbReference>
<dbReference type="InterPro" id="IPR019787">
    <property type="entry name" value="Znf_PHD-finger"/>
</dbReference>
<name>A0A978U9D3_ZIZJJ</name>
<protein>
    <recommendedName>
        <fullName evidence="12">DDT domain-containing protein PTM</fullName>
    </recommendedName>
</protein>
<dbReference type="EMBL" id="JAEACU010000196">
    <property type="protein sequence ID" value="KAH7511167.1"/>
    <property type="molecule type" value="Genomic_DNA"/>
</dbReference>
<keyword evidence="2" id="KW-0479">Metal-binding</keyword>
<dbReference type="GO" id="GO:0008270">
    <property type="term" value="F:zinc ion binding"/>
    <property type="evidence" value="ECO:0007669"/>
    <property type="project" value="UniProtKB-KW"/>
</dbReference>
<feature type="region of interest" description="Disordered" evidence="7">
    <location>
        <begin position="395"/>
        <end position="432"/>
    </location>
</feature>
<dbReference type="Pfam" id="PF24294">
    <property type="entry name" value="Chromo_PTM"/>
    <property type="match status" value="1"/>
</dbReference>
<evidence type="ECO:0000313" key="10">
    <source>
        <dbReference type="EMBL" id="KAH7511167.1"/>
    </source>
</evidence>
<dbReference type="InterPro" id="IPR011011">
    <property type="entry name" value="Znf_FYVE_PHD"/>
</dbReference>
<dbReference type="InterPro" id="IPR047365">
    <property type="entry name" value="Tudor_AtPTM-like"/>
</dbReference>
<gene>
    <name evidence="10" type="ORF">FEM48_ZijujUnG0038500</name>
</gene>
<dbReference type="CDD" id="cd20401">
    <property type="entry name" value="Tudor_AtPTM-like"/>
    <property type="match status" value="1"/>
</dbReference>
<keyword evidence="3 6" id="KW-0863">Zinc-finger</keyword>
<dbReference type="SMART" id="SM00249">
    <property type="entry name" value="PHD"/>
    <property type="match status" value="3"/>
</dbReference>
<evidence type="ECO:0000256" key="2">
    <source>
        <dbReference type="ARBA" id="ARBA00022723"/>
    </source>
</evidence>
<dbReference type="PANTHER" id="PTHR46508">
    <property type="entry name" value="PHD FINGER FAMILY PROTEIN"/>
    <property type="match status" value="1"/>
</dbReference>
<proteinExistence type="predicted"/>
<dbReference type="GO" id="GO:0005634">
    <property type="term" value="C:nucleus"/>
    <property type="evidence" value="ECO:0007669"/>
    <property type="project" value="UniProtKB-SubCell"/>
</dbReference>
<reference evidence="10" key="1">
    <citation type="journal article" date="2021" name="Front. Plant Sci.">
        <title>Chromosome-Scale Genome Assembly for Chinese Sour Jujube and Insights Into Its Genome Evolution and Domestication Signature.</title>
        <authorList>
            <person name="Shen L.-Y."/>
            <person name="Luo H."/>
            <person name="Wang X.-L."/>
            <person name="Wang X.-M."/>
            <person name="Qiu X.-J."/>
            <person name="Liu H."/>
            <person name="Zhou S.-S."/>
            <person name="Jia K.-H."/>
            <person name="Nie S."/>
            <person name="Bao Y.-T."/>
            <person name="Zhang R.-G."/>
            <person name="Yun Q.-Z."/>
            <person name="Chai Y.-H."/>
            <person name="Lu J.-Y."/>
            <person name="Li Y."/>
            <person name="Zhao S.-W."/>
            <person name="Mao J.-F."/>
            <person name="Jia S.-G."/>
            <person name="Mao Y.-M."/>
        </authorList>
    </citation>
    <scope>NUCLEOTIDE SEQUENCE</scope>
    <source>
        <strain evidence="10">AT0</strain>
        <tissue evidence="10">Leaf</tissue>
    </source>
</reference>
<evidence type="ECO:0000313" key="11">
    <source>
        <dbReference type="Proteomes" id="UP000813462"/>
    </source>
</evidence>